<dbReference type="PROSITE" id="PS52040">
    <property type="entry name" value="TOPO_IIA"/>
    <property type="match status" value="1"/>
</dbReference>
<dbReference type="EMBL" id="BMZN01000001">
    <property type="protein sequence ID" value="GHC38073.1"/>
    <property type="molecule type" value="Genomic_DNA"/>
</dbReference>
<dbReference type="SUPFAM" id="SSF101904">
    <property type="entry name" value="GyrA/ParC C-terminal domain-like"/>
    <property type="match status" value="1"/>
</dbReference>
<dbReference type="GO" id="GO:0003918">
    <property type="term" value="F:DNA topoisomerase type II (double strand cut, ATP-hydrolyzing) activity"/>
    <property type="evidence" value="ECO:0007669"/>
    <property type="project" value="UniProtKB-UniRule"/>
</dbReference>
<evidence type="ECO:0000256" key="7">
    <source>
        <dbReference type="HAMAP-Rule" id="MF_00936"/>
    </source>
</evidence>
<evidence type="ECO:0000259" key="9">
    <source>
        <dbReference type="PROSITE" id="PS52040"/>
    </source>
</evidence>
<reference evidence="11" key="1">
    <citation type="journal article" date="2019" name="Int. J. Syst. Evol. Microbiol.">
        <title>The Global Catalogue of Microorganisms (GCM) 10K type strain sequencing project: providing services to taxonomists for standard genome sequencing and annotation.</title>
        <authorList>
            <consortium name="The Broad Institute Genomics Platform"/>
            <consortium name="The Broad Institute Genome Sequencing Center for Infectious Disease"/>
            <person name="Wu L."/>
            <person name="Ma J."/>
        </authorList>
    </citation>
    <scope>NUCLEOTIDE SEQUENCE [LARGE SCALE GENOMIC DNA]</scope>
    <source>
        <strain evidence="11">KCTC 42083</strain>
    </source>
</reference>
<dbReference type="HAMAP" id="MF_00936">
    <property type="entry name" value="ParC_type1"/>
    <property type="match status" value="1"/>
</dbReference>
<gene>
    <name evidence="7 10" type="primary">parC</name>
    <name evidence="10" type="ORF">GCM10010096_04670</name>
</gene>
<dbReference type="GO" id="GO:0005694">
    <property type="term" value="C:chromosome"/>
    <property type="evidence" value="ECO:0007669"/>
    <property type="project" value="InterPro"/>
</dbReference>
<dbReference type="GO" id="GO:0019897">
    <property type="term" value="C:extrinsic component of plasma membrane"/>
    <property type="evidence" value="ECO:0007669"/>
    <property type="project" value="UniProtKB-UniRule"/>
</dbReference>
<keyword evidence="4 7" id="KW-0238">DNA-binding</keyword>
<dbReference type="GO" id="GO:0005524">
    <property type="term" value="F:ATP binding"/>
    <property type="evidence" value="ECO:0007669"/>
    <property type="project" value="InterPro"/>
</dbReference>
<dbReference type="GO" id="GO:0009330">
    <property type="term" value="C:DNA topoisomerase type II (double strand cut, ATP-hydrolyzing) complex"/>
    <property type="evidence" value="ECO:0007669"/>
    <property type="project" value="TreeGrafter"/>
</dbReference>
<dbReference type="InterPro" id="IPR006691">
    <property type="entry name" value="GyrA/parC_rep"/>
</dbReference>
<organism evidence="10 11">
    <name type="scientific">Alcaligenes pakistanensis</name>
    <dbReference type="NCBI Taxonomy" id="1482717"/>
    <lineage>
        <taxon>Bacteria</taxon>
        <taxon>Pseudomonadati</taxon>
        <taxon>Pseudomonadota</taxon>
        <taxon>Betaproteobacteria</taxon>
        <taxon>Burkholderiales</taxon>
        <taxon>Alcaligenaceae</taxon>
        <taxon>Alcaligenes</taxon>
    </lineage>
</organism>
<dbReference type="InterPro" id="IPR050220">
    <property type="entry name" value="Type_II_DNA_Topoisomerases"/>
</dbReference>
<dbReference type="GO" id="GO:0007059">
    <property type="term" value="P:chromosome segregation"/>
    <property type="evidence" value="ECO:0007669"/>
    <property type="project" value="UniProtKB-UniRule"/>
</dbReference>
<dbReference type="Pfam" id="PF00521">
    <property type="entry name" value="DNA_topoisoIV"/>
    <property type="match status" value="1"/>
</dbReference>
<feature type="active site" description="O-(5'-phospho-DNA)-tyrosine intermediate" evidence="7 8">
    <location>
        <position position="128"/>
    </location>
</feature>
<keyword evidence="5 7" id="KW-0472">Membrane</keyword>
<keyword evidence="3 7" id="KW-0799">Topoisomerase</keyword>
<dbReference type="InterPro" id="IPR013757">
    <property type="entry name" value="Topo_IIA_A_a_sf"/>
</dbReference>
<evidence type="ECO:0000256" key="5">
    <source>
        <dbReference type="ARBA" id="ARBA00023136"/>
    </source>
</evidence>
<sequence length="769" mass="85257">MDSNQLDFEPAGSDDSITLATYAEQAYLDYAVSVVRGRALPDLTDGQKPVQRRILYAMDAMGLGPTAKPVKSARVVGDVLGKYHPHSDQAAYDAMVRMAQDFVLRYPLVDGQGNFGSRDGDNAAAMRYTEARLTPFSRLLLDELDEGTVDFVPNYDGSQKEPVALPARLPIMLLNGASGIAVGMATEIPSHNLREVAQACVSLLRNPNLSDQELYEIVPGPDFAGGGQIISSAADIAAVYAQGRGSIKTRARWVFEEMARGQWQLVVTELPPGSSSQQILEEIEERTNPKVKAGKKTLSTEQQQTKALMLNMLDAVRDESGKQAAVRLVFEPKSRAIDRDEFVTTLLTQTSLERGASINLVCIDVDGRPGQRSLRQVLLSWLDFRRHTMERRTRYRLDKVTDRIHVLQGRMVVYLNVDEVIQTIRESDEPRAALMERFNLSERQADDILEMRLRQLARLEGFKIEKELKERLDEQEALQKLLDDPKALKRLMIREIEADAKTYGDERRTLIEAAERAVLETKVVDEPVTVIVSRKGWLRSRQGHGHDATQFSFKTGDDLRDSLECRSTTDLVAIGTDGRVYTVPVSSLPSARGDGQPITSMIEVSPSAPIEHILAAPLEQNYLLAACDGYGFVASQGDMNTRQKAGKQFVTIEEGKTLLKPLALRPDDQYVGLLSEQGRFLVVDIKELKVLSKGGRGTVLIKLNEDDNLSQWVAFGEAGLAVSGVNRKRPSTVVMDLDMLANYLGKRAGKGKTLSLKLSDPVLHRPEES</sequence>
<evidence type="ECO:0000256" key="2">
    <source>
        <dbReference type="ARBA" id="ARBA00022475"/>
    </source>
</evidence>
<comment type="catalytic activity">
    <reaction evidence="1 7 8">
        <text>ATP-dependent breakage, passage and rejoining of double-stranded DNA.</text>
        <dbReference type="EC" id="5.6.2.2"/>
    </reaction>
</comment>
<keyword evidence="6 7" id="KW-0413">Isomerase</keyword>
<feature type="domain" description="Topo IIA-type catalytic" evidence="9">
    <location>
        <begin position="40"/>
        <end position="524"/>
    </location>
</feature>
<name>A0A8H9M7A7_9BURK</name>
<dbReference type="SUPFAM" id="SSF56719">
    <property type="entry name" value="Type II DNA topoisomerase"/>
    <property type="match status" value="1"/>
</dbReference>
<dbReference type="Proteomes" id="UP000608923">
    <property type="component" value="Unassembled WGS sequence"/>
</dbReference>
<evidence type="ECO:0000256" key="4">
    <source>
        <dbReference type="ARBA" id="ARBA00023125"/>
    </source>
</evidence>
<dbReference type="InterPro" id="IPR013758">
    <property type="entry name" value="Topo_IIA_A/C_ab"/>
</dbReference>
<evidence type="ECO:0000256" key="6">
    <source>
        <dbReference type="ARBA" id="ARBA00023235"/>
    </source>
</evidence>
<dbReference type="PANTHER" id="PTHR43493:SF1">
    <property type="entry name" value="DNA TOPOISOMERASE 4 SUBUNIT A"/>
    <property type="match status" value="1"/>
</dbReference>
<dbReference type="AlphaFoldDB" id="A0A8H9M7A7"/>
<evidence type="ECO:0000256" key="8">
    <source>
        <dbReference type="PROSITE-ProRule" id="PRU01384"/>
    </source>
</evidence>
<evidence type="ECO:0000313" key="10">
    <source>
        <dbReference type="EMBL" id="GHC38073.1"/>
    </source>
</evidence>
<dbReference type="InterPro" id="IPR005742">
    <property type="entry name" value="TopoIV_A_Gneg"/>
</dbReference>
<protein>
    <recommendedName>
        <fullName evidence="7">DNA topoisomerase 4 subunit A</fullName>
        <ecNumber evidence="7">5.6.2.2</ecNumber>
    </recommendedName>
    <alternativeName>
        <fullName evidence="7">Topoisomerase IV subunit A</fullName>
    </alternativeName>
</protein>
<dbReference type="CDD" id="cd00187">
    <property type="entry name" value="TOP4c"/>
    <property type="match status" value="1"/>
</dbReference>
<evidence type="ECO:0000313" key="11">
    <source>
        <dbReference type="Proteomes" id="UP000608923"/>
    </source>
</evidence>
<dbReference type="GO" id="GO:0003677">
    <property type="term" value="F:DNA binding"/>
    <property type="evidence" value="ECO:0007669"/>
    <property type="project" value="UniProtKB-UniRule"/>
</dbReference>
<feature type="site" description="Interaction with DNA" evidence="7">
    <location>
        <position position="48"/>
    </location>
</feature>
<dbReference type="InterPro" id="IPR002205">
    <property type="entry name" value="Topo_IIA_dom_A"/>
</dbReference>
<proteinExistence type="inferred from homology"/>
<dbReference type="PANTHER" id="PTHR43493">
    <property type="entry name" value="DNA GYRASE/TOPOISOMERASE SUBUNIT A"/>
    <property type="match status" value="1"/>
</dbReference>
<comment type="subunit">
    <text evidence="7">Heterotetramer composed of ParC and ParE.</text>
</comment>
<dbReference type="SMART" id="SM00434">
    <property type="entry name" value="TOP4c"/>
    <property type="match status" value="1"/>
</dbReference>
<comment type="function">
    <text evidence="7">Topoisomerase IV is essential for chromosome segregation. It relaxes supercoiled DNA. Performs the decatenation events required during the replication of a circular DNA molecule.</text>
</comment>
<keyword evidence="11" id="KW-1185">Reference proteome</keyword>
<dbReference type="FunFam" id="1.10.268.10:FF:000001">
    <property type="entry name" value="DNA gyrase subunit A"/>
    <property type="match status" value="1"/>
</dbReference>
<comment type="similarity">
    <text evidence="7">Belongs to the type II topoisomerase GyrA/ParC subunit family. ParC type 1 subfamily.</text>
</comment>
<dbReference type="InterPro" id="IPR035516">
    <property type="entry name" value="Gyrase/topoIV_suA_C"/>
</dbReference>
<dbReference type="Gene3D" id="3.90.199.10">
    <property type="entry name" value="Topoisomerase II, domain 5"/>
    <property type="match status" value="1"/>
</dbReference>
<evidence type="ECO:0000256" key="3">
    <source>
        <dbReference type="ARBA" id="ARBA00023029"/>
    </source>
</evidence>
<dbReference type="InterPro" id="IPR013760">
    <property type="entry name" value="Topo_IIA-like_dom_sf"/>
</dbReference>
<feature type="site" description="Interaction with DNA" evidence="7">
    <location>
        <position position="86"/>
    </location>
</feature>
<dbReference type="NCBIfam" id="NF004044">
    <property type="entry name" value="PRK05561.1"/>
    <property type="match status" value="1"/>
</dbReference>
<dbReference type="EC" id="5.6.2.2" evidence="7"/>
<evidence type="ECO:0000256" key="1">
    <source>
        <dbReference type="ARBA" id="ARBA00000185"/>
    </source>
</evidence>
<dbReference type="Gene3D" id="2.120.10.90">
    <property type="entry name" value="DNA gyrase/topoisomerase IV, subunit A, C-terminal"/>
    <property type="match status" value="1"/>
</dbReference>
<dbReference type="Gene3D" id="1.10.268.10">
    <property type="entry name" value="Topoisomerase, domain 3"/>
    <property type="match status" value="1"/>
</dbReference>
<feature type="site" description="Transition state stabilizer" evidence="7">
    <location>
        <position position="127"/>
    </location>
</feature>
<feature type="site" description="Interaction with DNA" evidence="7">
    <location>
        <position position="84"/>
    </location>
</feature>
<keyword evidence="2 7" id="KW-1003">Cell membrane</keyword>
<comment type="subcellular location">
    <subcellularLocation>
        <location evidence="7">Cell membrane</location>
        <topology evidence="7">Peripheral membrane protein</topology>
    </subcellularLocation>
</comment>
<dbReference type="NCBIfam" id="TIGR01062">
    <property type="entry name" value="parC_Gneg"/>
    <property type="match status" value="1"/>
</dbReference>
<accession>A0A8H9M7A7</accession>
<dbReference type="Pfam" id="PF03989">
    <property type="entry name" value="DNA_gyraseA_C"/>
    <property type="match status" value="2"/>
</dbReference>
<dbReference type="GO" id="GO:0005737">
    <property type="term" value="C:cytoplasm"/>
    <property type="evidence" value="ECO:0007669"/>
    <property type="project" value="TreeGrafter"/>
</dbReference>
<comment type="caution">
    <text evidence="10">The sequence shown here is derived from an EMBL/GenBank/DDBJ whole genome shotgun (WGS) entry which is preliminary data.</text>
</comment>
<dbReference type="Gene3D" id="3.30.1360.40">
    <property type="match status" value="1"/>
</dbReference>
<dbReference type="GO" id="GO:0006265">
    <property type="term" value="P:DNA topological change"/>
    <property type="evidence" value="ECO:0007669"/>
    <property type="project" value="UniProtKB-UniRule"/>
</dbReference>
<dbReference type="RefSeq" id="WP_189390873.1">
    <property type="nucleotide sequence ID" value="NZ_BMZN01000001.1"/>
</dbReference>